<organism evidence="4">
    <name type="scientific">freshwater metagenome</name>
    <dbReference type="NCBI Taxonomy" id="449393"/>
    <lineage>
        <taxon>unclassified sequences</taxon>
        <taxon>metagenomes</taxon>
        <taxon>ecological metagenomes</taxon>
    </lineage>
</organism>
<name>A0A6J6P8Y4_9ZZZZ</name>
<feature type="transmembrane region" description="Helical" evidence="1">
    <location>
        <begin position="87"/>
        <end position="104"/>
    </location>
</feature>
<evidence type="ECO:0000313" key="5">
    <source>
        <dbReference type="EMBL" id="CAB4743755.1"/>
    </source>
</evidence>
<keyword evidence="1" id="KW-0812">Transmembrane</keyword>
<evidence type="ECO:0000259" key="2">
    <source>
        <dbReference type="Pfam" id="PF09990"/>
    </source>
</evidence>
<dbReference type="EMBL" id="CAFBPJ010000003">
    <property type="protein sequence ID" value="CAB5005026.1"/>
    <property type="molecule type" value="Genomic_DNA"/>
</dbReference>
<evidence type="ECO:0000313" key="7">
    <source>
        <dbReference type="EMBL" id="CAB5005026.1"/>
    </source>
</evidence>
<feature type="transmembrane region" description="Helical" evidence="1">
    <location>
        <begin position="12"/>
        <end position="38"/>
    </location>
</feature>
<keyword evidence="1" id="KW-1133">Transmembrane helix</keyword>
<dbReference type="AlphaFoldDB" id="A0A6J6P8Y4"/>
<proteinExistence type="predicted"/>
<dbReference type="Pfam" id="PF09990">
    <property type="entry name" value="DUF2231"/>
    <property type="match status" value="1"/>
</dbReference>
<evidence type="ECO:0000313" key="3">
    <source>
        <dbReference type="EMBL" id="CAB4661159.1"/>
    </source>
</evidence>
<dbReference type="InterPro" id="IPR019251">
    <property type="entry name" value="DUF2231_TM"/>
</dbReference>
<evidence type="ECO:0000313" key="6">
    <source>
        <dbReference type="EMBL" id="CAB4858344.1"/>
    </source>
</evidence>
<keyword evidence="1" id="KW-0472">Membrane</keyword>
<dbReference type="EMBL" id="CAEZWW010000003">
    <property type="protein sequence ID" value="CAB4661159.1"/>
    <property type="molecule type" value="Genomic_DNA"/>
</dbReference>
<feature type="transmembrane region" description="Helical" evidence="1">
    <location>
        <begin position="45"/>
        <end position="63"/>
    </location>
</feature>
<dbReference type="EMBL" id="CAEZXZ010000017">
    <property type="protein sequence ID" value="CAB4695247.1"/>
    <property type="molecule type" value="Genomic_DNA"/>
</dbReference>
<reference evidence="4" key="1">
    <citation type="submission" date="2020-05" db="EMBL/GenBank/DDBJ databases">
        <authorList>
            <person name="Chiriac C."/>
            <person name="Salcher M."/>
            <person name="Ghai R."/>
            <person name="Kavagutti S V."/>
        </authorList>
    </citation>
    <scope>NUCLEOTIDE SEQUENCE</scope>
</reference>
<dbReference type="EMBL" id="CAEZZA010000050">
    <property type="protein sequence ID" value="CAB4743755.1"/>
    <property type="molecule type" value="Genomic_DNA"/>
</dbReference>
<feature type="domain" description="DUF2231" evidence="2">
    <location>
        <begin position="10"/>
        <end position="154"/>
    </location>
</feature>
<protein>
    <submittedName>
        <fullName evidence="4">Unannotated protein</fullName>
    </submittedName>
</protein>
<feature type="transmembrane region" description="Helical" evidence="1">
    <location>
        <begin position="116"/>
        <end position="137"/>
    </location>
</feature>
<gene>
    <name evidence="3" type="ORF">UFOPK2310_00062</name>
    <name evidence="4" type="ORF">UFOPK2625_00208</name>
    <name evidence="5" type="ORF">UFOPK2809_00505</name>
    <name evidence="6" type="ORF">UFOPK3425_00025</name>
    <name evidence="7" type="ORF">UFOPK4092_00061</name>
</gene>
<evidence type="ECO:0000313" key="4">
    <source>
        <dbReference type="EMBL" id="CAB4695247.1"/>
    </source>
</evidence>
<dbReference type="EMBL" id="CAFBLV010000002">
    <property type="protein sequence ID" value="CAB4858344.1"/>
    <property type="molecule type" value="Genomic_DNA"/>
</dbReference>
<evidence type="ECO:0000256" key="1">
    <source>
        <dbReference type="SAM" id="Phobius"/>
    </source>
</evidence>
<accession>A0A6J6P8Y4</accession>
<sequence length="156" mass="17268">MDLPLDTVFGLPVHALVVHSVVVLLPLCAIGAIFMACWPRFSRRFAPLVVLFAFACVGLSLISKESGEALAARVGLPQVHSELGDKMPLIAFAFFVVLLVFWLVDRGIPGNRHRPVWLRFLAVLLIMLAVFATYWVIRVGHTGAEATWLFKISQTN</sequence>